<keyword evidence="2" id="KW-1185">Reference proteome</keyword>
<reference evidence="1 2" key="1">
    <citation type="submission" date="2018-08" db="EMBL/GenBank/DDBJ databases">
        <title>Draft genome of the lignicolous fungus Coniochaeta pulveracea.</title>
        <authorList>
            <person name="Borstlap C.J."/>
            <person name="De Witt R.N."/>
            <person name="Botha A."/>
            <person name="Volschenk H."/>
        </authorList>
    </citation>
    <scope>NUCLEOTIDE SEQUENCE [LARGE SCALE GENOMIC DNA]</scope>
    <source>
        <strain evidence="1 2">CAB683</strain>
    </source>
</reference>
<evidence type="ECO:0000313" key="2">
    <source>
        <dbReference type="Proteomes" id="UP000275385"/>
    </source>
</evidence>
<proteinExistence type="predicted"/>
<gene>
    <name evidence="1" type="ORF">DL546_007831</name>
</gene>
<accession>A0A420YCU8</accession>
<sequence>MHYVPNEWTATLDSFCYDDLDYGGSTACNTNIATDRRSQMSSVSRISSTKGFQEGGVWTPMLHACIMTLYNVSATVVKEAMQCTATDTTAAFDNVRASCLS</sequence>
<name>A0A420YCU8_9PEZI</name>
<organism evidence="1 2">
    <name type="scientific">Coniochaeta pulveracea</name>
    <dbReference type="NCBI Taxonomy" id="177199"/>
    <lineage>
        <taxon>Eukaryota</taxon>
        <taxon>Fungi</taxon>
        <taxon>Dikarya</taxon>
        <taxon>Ascomycota</taxon>
        <taxon>Pezizomycotina</taxon>
        <taxon>Sordariomycetes</taxon>
        <taxon>Sordariomycetidae</taxon>
        <taxon>Coniochaetales</taxon>
        <taxon>Coniochaetaceae</taxon>
        <taxon>Coniochaeta</taxon>
    </lineage>
</organism>
<dbReference type="AlphaFoldDB" id="A0A420YCU8"/>
<dbReference type="Proteomes" id="UP000275385">
    <property type="component" value="Unassembled WGS sequence"/>
</dbReference>
<comment type="caution">
    <text evidence="1">The sequence shown here is derived from an EMBL/GenBank/DDBJ whole genome shotgun (WGS) entry which is preliminary data.</text>
</comment>
<evidence type="ECO:0000313" key="1">
    <source>
        <dbReference type="EMBL" id="RKU45725.1"/>
    </source>
</evidence>
<dbReference type="EMBL" id="QVQW01000019">
    <property type="protein sequence ID" value="RKU45725.1"/>
    <property type="molecule type" value="Genomic_DNA"/>
</dbReference>
<protein>
    <submittedName>
        <fullName evidence="1">Uncharacterized protein</fullName>
    </submittedName>
</protein>